<dbReference type="GeneID" id="100901361"/>
<dbReference type="GO" id="GO:0045664">
    <property type="term" value="P:regulation of neuron differentiation"/>
    <property type="evidence" value="ECO:0007669"/>
    <property type="project" value="TreeGrafter"/>
</dbReference>
<evidence type="ECO:0000256" key="17">
    <source>
        <dbReference type="PROSITE-ProRule" id="PRU10141"/>
    </source>
</evidence>
<evidence type="ECO:0000256" key="1">
    <source>
        <dbReference type="ARBA" id="ARBA00004251"/>
    </source>
</evidence>
<keyword evidence="10 20" id="KW-0472">Membrane</keyword>
<dbReference type="Gene3D" id="3.30.200.20">
    <property type="entry name" value="Phosphorylase Kinase, domain 1"/>
    <property type="match status" value="1"/>
</dbReference>
<dbReference type="GO" id="GO:0005524">
    <property type="term" value="F:ATP binding"/>
    <property type="evidence" value="ECO:0007669"/>
    <property type="project" value="UniProtKB-UniRule"/>
</dbReference>
<dbReference type="InterPro" id="IPR050122">
    <property type="entry name" value="RTK"/>
</dbReference>
<keyword evidence="13 18" id="KW-0675">Receptor</keyword>
<evidence type="ECO:0000259" key="23">
    <source>
        <dbReference type="PROSITE" id="PS50060"/>
    </source>
</evidence>
<evidence type="ECO:0000256" key="13">
    <source>
        <dbReference type="ARBA" id="ARBA00023170"/>
    </source>
</evidence>
<keyword evidence="3" id="KW-0808">Transferase</keyword>
<dbReference type="GO" id="GO:0005886">
    <property type="term" value="C:plasma membrane"/>
    <property type="evidence" value="ECO:0007669"/>
    <property type="project" value="UniProtKB-SubCell"/>
</dbReference>
<evidence type="ECO:0000256" key="18">
    <source>
        <dbReference type="RuleBase" id="RU000312"/>
    </source>
</evidence>
<feature type="signal peptide" evidence="21">
    <location>
        <begin position="1"/>
        <end position="27"/>
    </location>
</feature>
<dbReference type="InterPro" id="IPR000998">
    <property type="entry name" value="MAM_dom"/>
</dbReference>
<reference evidence="25" key="1">
    <citation type="submission" date="2025-08" db="UniProtKB">
        <authorList>
            <consortium name="RefSeq"/>
        </authorList>
    </citation>
    <scope>IDENTIFICATION</scope>
</reference>
<protein>
    <recommendedName>
        <fullName evidence="18">Tyrosine-protein kinase receptor</fullName>
        <ecNumber evidence="18">2.7.10.1</ecNumber>
    </recommendedName>
</protein>
<dbReference type="CTD" id="238"/>
<dbReference type="Pfam" id="PF12810">
    <property type="entry name" value="ALK_LTK_GRD"/>
    <property type="match status" value="1"/>
</dbReference>
<dbReference type="PRINTS" id="PR00109">
    <property type="entry name" value="TYRKINASE"/>
</dbReference>
<keyword evidence="24" id="KW-1185">Reference proteome</keyword>
<keyword evidence="12" id="KW-1015">Disulfide bond</keyword>
<evidence type="ECO:0000256" key="9">
    <source>
        <dbReference type="ARBA" id="ARBA00022989"/>
    </source>
</evidence>
<evidence type="ECO:0000256" key="3">
    <source>
        <dbReference type="ARBA" id="ARBA00022679"/>
    </source>
</evidence>
<evidence type="ECO:0000259" key="22">
    <source>
        <dbReference type="PROSITE" id="PS50011"/>
    </source>
</evidence>
<dbReference type="SMART" id="SM00192">
    <property type="entry name" value="LDLa"/>
    <property type="match status" value="1"/>
</dbReference>
<dbReference type="InterPro" id="IPR001245">
    <property type="entry name" value="Ser-Thr/Tyr_kinase_cat_dom"/>
</dbReference>
<keyword evidence="8 17" id="KW-0067">ATP-binding</keyword>
<dbReference type="SMART" id="SM00219">
    <property type="entry name" value="TyrKc"/>
    <property type="match status" value="1"/>
</dbReference>
<dbReference type="InterPro" id="IPR013320">
    <property type="entry name" value="ConA-like_dom_sf"/>
</dbReference>
<gene>
    <name evidence="25" type="primary">LOC100901361</name>
</gene>
<evidence type="ECO:0000256" key="10">
    <source>
        <dbReference type="ARBA" id="ARBA00023136"/>
    </source>
</evidence>
<dbReference type="CDD" id="cd05036">
    <property type="entry name" value="PTKc_ALK_LTK"/>
    <property type="match status" value="1"/>
</dbReference>
<name>A0AAJ7SHB2_9ACAR</name>
<dbReference type="Gene3D" id="2.60.120.200">
    <property type="match status" value="2"/>
</dbReference>
<evidence type="ECO:0000313" key="24">
    <source>
        <dbReference type="Proteomes" id="UP000694867"/>
    </source>
</evidence>
<dbReference type="InterPro" id="IPR000719">
    <property type="entry name" value="Prot_kinase_dom"/>
</dbReference>
<dbReference type="GO" id="GO:0043235">
    <property type="term" value="C:receptor complex"/>
    <property type="evidence" value="ECO:0007669"/>
    <property type="project" value="TreeGrafter"/>
</dbReference>
<dbReference type="FunFam" id="1.10.510.10:FF:000113">
    <property type="entry name" value="Tyrosine-protein kinase receptor"/>
    <property type="match status" value="1"/>
</dbReference>
<dbReference type="PROSITE" id="PS00107">
    <property type="entry name" value="PROTEIN_KINASE_ATP"/>
    <property type="match status" value="1"/>
</dbReference>
<dbReference type="PROSITE" id="PS50060">
    <property type="entry name" value="MAM_2"/>
    <property type="match status" value="1"/>
</dbReference>
<evidence type="ECO:0000256" key="8">
    <source>
        <dbReference type="ARBA" id="ARBA00022840"/>
    </source>
</evidence>
<comment type="catalytic activity">
    <reaction evidence="15 18">
        <text>L-tyrosyl-[protein] + ATP = O-phospho-L-tyrosyl-[protein] + ADP + H(+)</text>
        <dbReference type="Rhea" id="RHEA:10596"/>
        <dbReference type="Rhea" id="RHEA-COMP:10136"/>
        <dbReference type="Rhea" id="RHEA-COMP:20101"/>
        <dbReference type="ChEBI" id="CHEBI:15378"/>
        <dbReference type="ChEBI" id="CHEBI:30616"/>
        <dbReference type="ChEBI" id="CHEBI:46858"/>
        <dbReference type="ChEBI" id="CHEBI:61978"/>
        <dbReference type="ChEBI" id="CHEBI:456216"/>
        <dbReference type="EC" id="2.7.10.1"/>
    </reaction>
</comment>
<feature type="region of interest" description="Disordered" evidence="19">
    <location>
        <begin position="1341"/>
        <end position="1425"/>
    </location>
</feature>
<dbReference type="PROSITE" id="PS50011">
    <property type="entry name" value="PROTEIN_KINASE_DOM"/>
    <property type="match status" value="1"/>
</dbReference>
<dbReference type="InterPro" id="IPR036055">
    <property type="entry name" value="LDL_receptor-like_sf"/>
</dbReference>
<dbReference type="InterPro" id="IPR008266">
    <property type="entry name" value="Tyr_kinase_AS"/>
</dbReference>
<keyword evidence="2" id="KW-1003">Cell membrane</keyword>
<feature type="chain" id="PRO_5042609623" description="Tyrosine-protein kinase receptor" evidence="21">
    <location>
        <begin position="28"/>
        <end position="1425"/>
    </location>
</feature>
<dbReference type="Proteomes" id="UP000694867">
    <property type="component" value="Unplaced"/>
</dbReference>
<feature type="domain" description="MAM" evidence="23">
    <location>
        <begin position="263"/>
        <end position="444"/>
    </location>
</feature>
<dbReference type="PROSITE" id="PS00109">
    <property type="entry name" value="PROTEIN_KINASE_TYR"/>
    <property type="match status" value="1"/>
</dbReference>
<keyword evidence="5 21" id="KW-0732">Signal</keyword>
<dbReference type="PANTHER" id="PTHR24416:SF604">
    <property type="entry name" value="RECEPTOR PROTEIN-TYROSINE KINASE"/>
    <property type="match status" value="1"/>
</dbReference>
<dbReference type="Pfam" id="PF07714">
    <property type="entry name" value="PK_Tyr_Ser-Thr"/>
    <property type="match status" value="1"/>
</dbReference>
<keyword evidence="4 18" id="KW-0812">Transmembrane</keyword>
<evidence type="ECO:0000256" key="11">
    <source>
        <dbReference type="ARBA" id="ARBA00023137"/>
    </source>
</evidence>
<dbReference type="GO" id="GO:0007169">
    <property type="term" value="P:cell surface receptor protein tyrosine kinase signaling pathway"/>
    <property type="evidence" value="ECO:0007669"/>
    <property type="project" value="InterPro"/>
</dbReference>
<proteinExistence type="inferred from homology"/>
<evidence type="ECO:0000256" key="7">
    <source>
        <dbReference type="ARBA" id="ARBA00022777"/>
    </source>
</evidence>
<feature type="region of interest" description="Disordered" evidence="19">
    <location>
        <begin position="684"/>
        <end position="714"/>
    </location>
</feature>
<keyword evidence="9 20" id="KW-1133">Transmembrane helix</keyword>
<keyword evidence="11" id="KW-0829">Tyrosine-protein kinase</keyword>
<comment type="subcellular location">
    <subcellularLocation>
        <location evidence="1">Cell membrane</location>
        <topology evidence="1">Single-pass type I membrane protein</topology>
    </subcellularLocation>
</comment>
<dbReference type="SUPFAM" id="SSF49899">
    <property type="entry name" value="Concanavalin A-like lectins/glucanases"/>
    <property type="match status" value="1"/>
</dbReference>
<dbReference type="PROSITE" id="PS01209">
    <property type="entry name" value="LDLRA_1"/>
    <property type="match status" value="1"/>
</dbReference>
<evidence type="ECO:0000256" key="5">
    <source>
        <dbReference type="ARBA" id="ARBA00022729"/>
    </source>
</evidence>
<dbReference type="EC" id="2.7.10.1" evidence="18"/>
<evidence type="ECO:0000256" key="20">
    <source>
        <dbReference type="SAM" id="Phobius"/>
    </source>
</evidence>
<sequence length="1425" mass="158048">MTPMMRQSRRRSIWIFVILCFSHGIHGIPWNCDFESPCAWQIENGFVLNARENATFFTEANSSPPEVDGSRRSEGHFAWTQGPNFKLHLANLAPVRSDRCTLLLDVYRSNYSNAMLSVFLSDWQHTKEMYSLSTEVIPNGNWHSAKVFLGLLDEPFNLTIEIHPSIQRPIPNTSKAAAQTSFRRVPRKAEKLRGAYIAFDNILLKKCFKEPVQNCGPREYRCNGTSGNTTICVDESKLCDFEANCPQGDDETLPRCKNIPANARCNFDDDTLCKWAVSTDGSGFELRPLPHENSSFTYDHTTGTAAGRFICSRKRSGTDPLQPITLTSPLFPRLPYYHSNNESAWYQSCHFRFFFYKPKRVNAANVFFDVRENDPRYADGREIAIWPRKNDRDMSNDRWVAVQAPLPTMLRYDFRVNLYVHYFRITSDVCIGIDDISLSPACFGLGVPANETREYPAHLLQNPDSERILPGNITMKYEFDSCGMSGKHGPTDEQCRKRYQSPLSKLVRVTKQGTQIWQVPETAVYTIFAVGASGGFGLRNTGRTEGAYVRATFRFTKGQKIHILVGQKGSAPCDTPVRKSKDICVRNSGKQRRYADKFQKLQRGIRDERLLPGGGGGGATFVFREDAASEPNGKPNFTPLLIAAGGGGLAAEKTDQNPGDTVGDIFYENGVFDASGTSLADTRNGAGAGGGWSSEYRTSPTVDGQSLLSGANGGDPCKNVEPWKTYGGFGGGGGGCSGGGGGGGWKGGDAVASKMLQNGAGGTSFILKKETLDRPSVFSGLQQPAYLKHFKSRVKGDDVGHGFVIVVSSKNILCPCKEICIPVSLATRAPTNEDPSLNPTFRCACEKPTKVVSRHDNITCVDPAYDQSITELRLSSRHFLMLVISTVVVLVIAAFFLFVGISRCRFNKITEADGQPFGRREHSSAELQLSRLRQQTGMITEYNPNYEFGATACGLHDLREIPREHLKLVKALGQGAFGEVYQGTLSYFNGEPREFSVAVKTLPELSTADSEKDFITEACIMSKFSHPNIVSFLGVCFDRMPRFIVLELLAGGDLKSFLREVRPLPNRPSDLKMGDLLLLAVDVAKGCQYLEEKRFIHRDIAARNCLLTSTLPSERKVKIADFGMARDIYRADYYRKGGKAMLPVKWMPPEAFLDGLFTSKTDVWSFGVLLWEVMSMGYMPYPGRGNQEVMQMVTGGSRLEPPDKCPGPVYHLMTQCWHSDPEERPCFSVIIERLGYCLQDPDVTSVELPLTSNAPSMDYEGAAIIFSALRQSKEHVFNESAPLLSSPSTVEATPTSPLDDYMIPMGQYVGNDPKKRINYPMVPVSPSVAEASYPLQLLPADQISPTFPAPPPPRQVEDRRRHGAQRSDEATYRPTAMDEAELPILEPLMQSQNQQKKKTYSNVCLDRSRLSASGSKPDSFGEISC</sequence>
<evidence type="ECO:0000256" key="19">
    <source>
        <dbReference type="SAM" id="MobiDB-lite"/>
    </source>
</evidence>
<evidence type="ECO:0000256" key="12">
    <source>
        <dbReference type="ARBA" id="ARBA00023157"/>
    </source>
</evidence>
<dbReference type="PROSITE" id="PS50068">
    <property type="entry name" value="LDLRA_2"/>
    <property type="match status" value="1"/>
</dbReference>
<dbReference type="InterPro" id="IPR011009">
    <property type="entry name" value="Kinase-like_dom_sf"/>
</dbReference>
<comment type="similarity">
    <text evidence="18">Belongs to the protein kinase superfamily. Tyr protein kinase family. Insulin receptor subfamily.</text>
</comment>
<evidence type="ECO:0000256" key="21">
    <source>
        <dbReference type="SAM" id="SignalP"/>
    </source>
</evidence>
<keyword evidence="14" id="KW-0325">Glycoprotein</keyword>
<dbReference type="InterPro" id="IPR002172">
    <property type="entry name" value="LDrepeatLR_classA_rpt"/>
</dbReference>
<feature type="domain" description="Protein kinase" evidence="22">
    <location>
        <begin position="966"/>
        <end position="1243"/>
    </location>
</feature>
<dbReference type="Gene3D" id="4.10.400.10">
    <property type="entry name" value="Low-density Lipoprotein Receptor"/>
    <property type="match status" value="1"/>
</dbReference>
<dbReference type="InterPro" id="IPR023415">
    <property type="entry name" value="LDLR_class-A_CS"/>
</dbReference>
<evidence type="ECO:0000256" key="2">
    <source>
        <dbReference type="ARBA" id="ARBA00022475"/>
    </source>
</evidence>
<dbReference type="Pfam" id="PF00629">
    <property type="entry name" value="MAM"/>
    <property type="match status" value="1"/>
</dbReference>
<dbReference type="FunFam" id="3.30.200.20:FF:000117">
    <property type="entry name" value="Tyrosine-protein kinase receptor"/>
    <property type="match status" value="1"/>
</dbReference>
<accession>A0AAJ7SHB2</accession>
<organism evidence="24 25">
    <name type="scientific">Galendromus occidentalis</name>
    <name type="common">western predatory mite</name>
    <dbReference type="NCBI Taxonomy" id="34638"/>
    <lineage>
        <taxon>Eukaryota</taxon>
        <taxon>Metazoa</taxon>
        <taxon>Ecdysozoa</taxon>
        <taxon>Arthropoda</taxon>
        <taxon>Chelicerata</taxon>
        <taxon>Arachnida</taxon>
        <taxon>Acari</taxon>
        <taxon>Parasitiformes</taxon>
        <taxon>Mesostigmata</taxon>
        <taxon>Gamasina</taxon>
        <taxon>Phytoseioidea</taxon>
        <taxon>Phytoseiidae</taxon>
        <taxon>Typhlodrominae</taxon>
        <taxon>Galendromus</taxon>
    </lineage>
</organism>
<keyword evidence="18" id="KW-0597">Phosphoprotein</keyword>
<evidence type="ECO:0000256" key="4">
    <source>
        <dbReference type="ARBA" id="ARBA00022692"/>
    </source>
</evidence>
<comment type="caution">
    <text evidence="16">Lacks conserved residue(s) required for the propagation of feature annotation.</text>
</comment>
<dbReference type="KEGG" id="goe:100901361"/>
<dbReference type="InterPro" id="IPR020635">
    <property type="entry name" value="Tyr_kinase_cat_dom"/>
</dbReference>
<feature type="compositionally biased region" description="Basic and acidic residues" evidence="19">
    <location>
        <begin position="1355"/>
        <end position="1371"/>
    </location>
</feature>
<feature type="transmembrane region" description="Helical" evidence="20">
    <location>
        <begin position="879"/>
        <end position="899"/>
    </location>
</feature>
<dbReference type="PROSITE" id="PS00239">
    <property type="entry name" value="RECEPTOR_TYR_KIN_II"/>
    <property type="match status" value="1"/>
</dbReference>
<dbReference type="InterPro" id="IPR002011">
    <property type="entry name" value="Tyr_kinase_rcpt_2_CS"/>
</dbReference>
<evidence type="ECO:0000256" key="16">
    <source>
        <dbReference type="PROSITE-ProRule" id="PRU00124"/>
    </source>
</evidence>
<dbReference type="SUPFAM" id="SSF56112">
    <property type="entry name" value="Protein kinase-like (PK-like)"/>
    <property type="match status" value="1"/>
</dbReference>
<keyword evidence="7 25" id="KW-0418">Kinase</keyword>
<dbReference type="InterPro" id="IPR017441">
    <property type="entry name" value="Protein_kinase_ATP_BS"/>
</dbReference>
<dbReference type="GO" id="GO:0004714">
    <property type="term" value="F:transmembrane receptor protein tyrosine kinase activity"/>
    <property type="evidence" value="ECO:0007669"/>
    <property type="project" value="UniProtKB-EC"/>
</dbReference>
<dbReference type="Gene3D" id="1.10.510.10">
    <property type="entry name" value="Transferase(Phosphotransferase) domain 1"/>
    <property type="match status" value="1"/>
</dbReference>
<feature type="compositionally biased region" description="Polar residues" evidence="19">
    <location>
        <begin position="695"/>
        <end position="709"/>
    </location>
</feature>
<dbReference type="InterPro" id="IPR055163">
    <property type="entry name" value="ALK/LTK-like_GRD"/>
</dbReference>
<evidence type="ECO:0000313" key="25">
    <source>
        <dbReference type="RefSeq" id="XP_028968065.1"/>
    </source>
</evidence>
<evidence type="ECO:0000256" key="15">
    <source>
        <dbReference type="ARBA" id="ARBA00051243"/>
    </source>
</evidence>
<dbReference type="RefSeq" id="XP_028968065.1">
    <property type="nucleotide sequence ID" value="XM_029112232.1"/>
</dbReference>
<evidence type="ECO:0000256" key="6">
    <source>
        <dbReference type="ARBA" id="ARBA00022741"/>
    </source>
</evidence>
<evidence type="ECO:0000256" key="14">
    <source>
        <dbReference type="ARBA" id="ARBA00023180"/>
    </source>
</evidence>
<dbReference type="PANTHER" id="PTHR24416">
    <property type="entry name" value="TYROSINE-PROTEIN KINASE RECEPTOR"/>
    <property type="match status" value="1"/>
</dbReference>
<feature type="binding site" evidence="17">
    <location>
        <position position="1000"/>
    </location>
    <ligand>
        <name>ATP</name>
        <dbReference type="ChEBI" id="CHEBI:30616"/>
    </ligand>
</feature>
<keyword evidence="6 17" id="KW-0547">Nucleotide-binding</keyword>